<sequence>MATLSRMGMALTLTPSMITYQTWQKDQHTLI</sequence>
<dbReference type="EMBL" id="AGNK02005888">
    <property type="status" value="NOT_ANNOTATED_CDS"/>
    <property type="molecule type" value="Genomic_DNA"/>
</dbReference>
<reference evidence="1" key="2">
    <citation type="submission" date="2018-08" db="UniProtKB">
        <authorList>
            <consortium name="EnsemblPlants"/>
        </authorList>
    </citation>
    <scope>IDENTIFICATION</scope>
    <source>
        <strain evidence="1">Yugu1</strain>
    </source>
</reference>
<dbReference type="HOGENOM" id="CLU_3400136_0_0_1"/>
<evidence type="ECO:0000313" key="2">
    <source>
        <dbReference type="Proteomes" id="UP000004995"/>
    </source>
</evidence>
<keyword evidence="2" id="KW-1185">Reference proteome</keyword>
<evidence type="ECO:0000313" key="1">
    <source>
        <dbReference type="EnsemblPlants" id="KQK90079"/>
    </source>
</evidence>
<name>K4ANH9_SETIT</name>
<dbReference type="Proteomes" id="UP000004995">
    <property type="component" value="Unassembled WGS sequence"/>
</dbReference>
<organism evidence="1 2">
    <name type="scientific">Setaria italica</name>
    <name type="common">Foxtail millet</name>
    <name type="synonym">Panicum italicum</name>
    <dbReference type="NCBI Taxonomy" id="4555"/>
    <lineage>
        <taxon>Eukaryota</taxon>
        <taxon>Viridiplantae</taxon>
        <taxon>Streptophyta</taxon>
        <taxon>Embryophyta</taxon>
        <taxon>Tracheophyta</taxon>
        <taxon>Spermatophyta</taxon>
        <taxon>Magnoliopsida</taxon>
        <taxon>Liliopsida</taxon>
        <taxon>Poales</taxon>
        <taxon>Poaceae</taxon>
        <taxon>PACMAD clade</taxon>
        <taxon>Panicoideae</taxon>
        <taxon>Panicodae</taxon>
        <taxon>Paniceae</taxon>
        <taxon>Cenchrinae</taxon>
        <taxon>Setaria</taxon>
    </lineage>
</organism>
<proteinExistence type="predicted"/>
<dbReference type="AlphaFoldDB" id="K4ANH9"/>
<reference evidence="2" key="1">
    <citation type="journal article" date="2012" name="Nat. Biotechnol.">
        <title>Reference genome sequence of the model plant Setaria.</title>
        <authorList>
            <person name="Bennetzen J.L."/>
            <person name="Schmutz J."/>
            <person name="Wang H."/>
            <person name="Percifield R."/>
            <person name="Hawkins J."/>
            <person name="Pontaroli A.C."/>
            <person name="Estep M."/>
            <person name="Feng L."/>
            <person name="Vaughn J.N."/>
            <person name="Grimwood J."/>
            <person name="Jenkins J."/>
            <person name="Barry K."/>
            <person name="Lindquist E."/>
            <person name="Hellsten U."/>
            <person name="Deshpande S."/>
            <person name="Wang X."/>
            <person name="Wu X."/>
            <person name="Mitros T."/>
            <person name="Triplett J."/>
            <person name="Yang X."/>
            <person name="Ye C.Y."/>
            <person name="Mauro-Herrera M."/>
            <person name="Wang L."/>
            <person name="Li P."/>
            <person name="Sharma M."/>
            <person name="Sharma R."/>
            <person name="Ronald P.C."/>
            <person name="Panaud O."/>
            <person name="Kellogg E.A."/>
            <person name="Brutnell T.P."/>
            <person name="Doust A.N."/>
            <person name="Tuskan G.A."/>
            <person name="Rokhsar D."/>
            <person name="Devos K.M."/>
        </authorList>
    </citation>
    <scope>NUCLEOTIDE SEQUENCE [LARGE SCALE GENOMIC DNA]</scope>
    <source>
        <strain evidence="2">cv. Yugu1</strain>
    </source>
</reference>
<protein>
    <submittedName>
        <fullName evidence="1">Uncharacterized protein</fullName>
    </submittedName>
</protein>
<dbReference type="Gramene" id="KQK90079">
    <property type="protein sequence ID" value="KQK90079"/>
    <property type="gene ID" value="SETIT_040476mg"/>
</dbReference>
<dbReference type="EnsemblPlants" id="KQK90079">
    <property type="protein sequence ID" value="KQK90079"/>
    <property type="gene ID" value="SETIT_040476mg"/>
</dbReference>
<dbReference type="InParanoid" id="K4ANH9"/>
<accession>K4ANH9</accession>